<feature type="transmembrane region" description="Helical" evidence="1">
    <location>
        <begin position="137"/>
        <end position="154"/>
    </location>
</feature>
<feature type="transmembrane region" description="Helical" evidence="1">
    <location>
        <begin position="320"/>
        <end position="338"/>
    </location>
</feature>
<keyword evidence="1" id="KW-0472">Membrane</keyword>
<dbReference type="Pfam" id="PF07907">
    <property type="entry name" value="YibE_F"/>
    <property type="match status" value="1"/>
</dbReference>
<name>A0A0E4GDH4_9FIRM</name>
<feature type="transmembrane region" description="Helical" evidence="1">
    <location>
        <begin position="186"/>
        <end position="207"/>
    </location>
</feature>
<dbReference type="EMBL" id="CGIH01000051">
    <property type="protein sequence ID" value="CFY09045.1"/>
    <property type="molecule type" value="Genomic_DNA"/>
</dbReference>
<proteinExistence type="predicted"/>
<dbReference type="Proteomes" id="UP000045545">
    <property type="component" value="Unassembled WGS sequence"/>
</dbReference>
<dbReference type="InterPro" id="IPR012507">
    <property type="entry name" value="YibE_F"/>
</dbReference>
<protein>
    <submittedName>
        <fullName evidence="3">YibE/F-like</fullName>
    </submittedName>
</protein>
<organism evidence="3 4">
    <name type="scientific">Syntrophomonas zehnderi OL-4</name>
    <dbReference type="NCBI Taxonomy" id="690567"/>
    <lineage>
        <taxon>Bacteria</taxon>
        <taxon>Bacillati</taxon>
        <taxon>Bacillota</taxon>
        <taxon>Clostridia</taxon>
        <taxon>Eubacteriales</taxon>
        <taxon>Syntrophomonadaceae</taxon>
        <taxon>Syntrophomonas</taxon>
    </lineage>
</organism>
<feature type="chain" id="PRO_5002420525" evidence="2">
    <location>
        <begin position="26"/>
        <end position="387"/>
    </location>
</feature>
<feature type="transmembrane region" description="Helical" evidence="1">
    <location>
        <begin position="358"/>
        <end position="381"/>
    </location>
</feature>
<evidence type="ECO:0000256" key="1">
    <source>
        <dbReference type="SAM" id="Phobius"/>
    </source>
</evidence>
<feature type="transmembrane region" description="Helical" evidence="1">
    <location>
        <begin position="219"/>
        <end position="242"/>
    </location>
</feature>
<evidence type="ECO:0000313" key="4">
    <source>
        <dbReference type="Proteomes" id="UP000045545"/>
    </source>
</evidence>
<accession>A0A0E4GDH4</accession>
<keyword evidence="4" id="KW-1185">Reference proteome</keyword>
<reference evidence="3 4" key="1">
    <citation type="submission" date="2015-03" db="EMBL/GenBank/DDBJ databases">
        <authorList>
            <person name="Murphy D."/>
        </authorList>
    </citation>
    <scope>NUCLEOTIDE SEQUENCE [LARGE SCALE GENOMIC DNA]</scope>
    <source>
        <strain evidence="3 4">OL-4</strain>
    </source>
</reference>
<sequence>MYSIRYGFIWLTLFIILVFSQSSEAAVPTAASLTSEQDQIIERYEEAKVLELEEIGEIKFEEQNGRIIEQAVKVEILSGPFKGREFIAHNSLSNSPGIDIEINEGDRVVVYMSEKLNSGKENEIQEVYVADIGRTNYLTYLLLAFILLLIGIGGKKGIQALVALGLTVLGIWKVLLPAILKGHSPLPLTVLVIAAVTILTMIVIGGITRKSLAATLGTITGVLIAGILAILVGDLAHLNGLATEEERMLLYVEGLKINMQGLLFAGILIGAVGAIMDVAMSVASAVEEVKKANPALSRMQLVSAGMNVGKDIMGTMANTLILAYAGGSLPFMLLYLAYDTPVVRVFNSELIATEIVRSLAGTIGLIICVPLTAIIAGFLAGRGQDVP</sequence>
<keyword evidence="1" id="KW-0812">Transmembrane</keyword>
<dbReference type="PANTHER" id="PTHR41771">
    <property type="entry name" value="MEMBRANE PROTEIN-RELATED"/>
    <property type="match status" value="1"/>
</dbReference>
<feature type="transmembrane region" description="Helical" evidence="1">
    <location>
        <begin position="262"/>
        <end position="286"/>
    </location>
</feature>
<gene>
    <name evidence="3" type="ORF">2702</name>
</gene>
<feature type="signal peptide" evidence="2">
    <location>
        <begin position="1"/>
        <end position="25"/>
    </location>
</feature>
<feature type="transmembrane region" description="Helical" evidence="1">
    <location>
        <begin position="161"/>
        <end position="180"/>
    </location>
</feature>
<evidence type="ECO:0000256" key="2">
    <source>
        <dbReference type="SAM" id="SignalP"/>
    </source>
</evidence>
<keyword evidence="2" id="KW-0732">Signal</keyword>
<keyword evidence="1" id="KW-1133">Transmembrane helix</keyword>
<dbReference type="AlphaFoldDB" id="A0A0E4GDH4"/>
<dbReference type="PANTHER" id="PTHR41771:SF1">
    <property type="entry name" value="MEMBRANE PROTEIN"/>
    <property type="match status" value="1"/>
</dbReference>
<evidence type="ECO:0000313" key="3">
    <source>
        <dbReference type="EMBL" id="CFY09045.1"/>
    </source>
</evidence>